<feature type="transmembrane region" description="Helical" evidence="12">
    <location>
        <begin position="6"/>
        <end position="25"/>
    </location>
</feature>
<reference evidence="14 15" key="1">
    <citation type="journal article" date="2014" name="PLoS Genet.">
        <title>Phylogenetically driven sequencing of extremely halophilic archaea reveals strategies for static and dynamic osmo-response.</title>
        <authorList>
            <person name="Becker E.A."/>
            <person name="Seitzer P.M."/>
            <person name="Tritt A."/>
            <person name="Larsen D."/>
            <person name="Krusor M."/>
            <person name="Yao A.I."/>
            <person name="Wu D."/>
            <person name="Madern D."/>
            <person name="Eisen J.A."/>
            <person name="Darling A.E."/>
            <person name="Facciotti M.T."/>
        </authorList>
    </citation>
    <scope>NUCLEOTIDE SEQUENCE [LARGE SCALE GENOMIC DNA]</scope>
    <source>
        <strain evidence="14 15">DSM 8989</strain>
    </source>
</reference>
<evidence type="ECO:0000256" key="12">
    <source>
        <dbReference type="SAM" id="Phobius"/>
    </source>
</evidence>
<evidence type="ECO:0000256" key="2">
    <source>
        <dbReference type="ARBA" id="ARBA00004141"/>
    </source>
</evidence>
<comment type="caution">
    <text evidence="14">The sequence shown here is derived from an EMBL/GenBank/DDBJ whole genome shotgun (WGS) entry which is preliminary data.</text>
</comment>
<dbReference type="Pfam" id="PF12483">
    <property type="entry name" value="GIDE"/>
    <property type="match status" value="1"/>
</dbReference>
<keyword evidence="10 12" id="KW-1133">Transmembrane helix</keyword>
<evidence type="ECO:0000313" key="15">
    <source>
        <dbReference type="Proteomes" id="UP000011625"/>
    </source>
</evidence>
<dbReference type="OrthoDB" id="170690at2157"/>
<evidence type="ECO:0000313" key="14">
    <source>
        <dbReference type="EMBL" id="EMA55024.1"/>
    </source>
</evidence>
<feature type="transmembrane region" description="Helical" evidence="12">
    <location>
        <begin position="243"/>
        <end position="261"/>
    </location>
</feature>
<accession>M0ND79</accession>
<dbReference type="GO" id="GO:0016020">
    <property type="term" value="C:membrane"/>
    <property type="evidence" value="ECO:0007669"/>
    <property type="project" value="UniProtKB-SubCell"/>
</dbReference>
<dbReference type="STRING" id="1227456.C450_03117"/>
<gene>
    <name evidence="14" type="ORF">C450_03117</name>
</gene>
<evidence type="ECO:0000256" key="11">
    <source>
        <dbReference type="ARBA" id="ARBA00023136"/>
    </source>
</evidence>
<evidence type="ECO:0000256" key="9">
    <source>
        <dbReference type="ARBA" id="ARBA00022833"/>
    </source>
</evidence>
<dbReference type="EMBL" id="AOME01000015">
    <property type="protein sequence ID" value="EMA55024.1"/>
    <property type="molecule type" value="Genomic_DNA"/>
</dbReference>
<sequence length="267" mass="28772">MVDLVVVGVGLFASVVGLGACLTGWRKRKHHRLITETPTTDVRHIDSEGPVELTGEIDGTADGDGFVSPIGRADDTVLAAWEVEEWNESGDRSNWRTVGSGIDSTPFRLSDGTDQVRVAIEDRDDDVIREWEEFPVVENVGVDDEPPEHIETFEREHDLPEQSGSITNVVDVGKAHGDRRYSEQALGPGDGIYLLGHARAAEGATTPLHPDEAVVTPVDDGTFIVSDLAEDALTDRLSTSYRLWLAGGAIAVLLGIGVVVSETTPLL</sequence>
<evidence type="ECO:0000256" key="4">
    <source>
        <dbReference type="ARBA" id="ARBA00022679"/>
    </source>
</evidence>
<protein>
    <recommendedName>
        <fullName evidence="3">RING-type E3 ubiquitin transferase</fullName>
        <ecNumber evidence="3">2.3.2.27</ecNumber>
    </recommendedName>
</protein>
<evidence type="ECO:0000256" key="1">
    <source>
        <dbReference type="ARBA" id="ARBA00000900"/>
    </source>
</evidence>
<dbReference type="GO" id="GO:0016567">
    <property type="term" value="P:protein ubiquitination"/>
    <property type="evidence" value="ECO:0007669"/>
    <property type="project" value="InterPro"/>
</dbReference>
<comment type="catalytic activity">
    <reaction evidence="1">
        <text>S-ubiquitinyl-[E2 ubiquitin-conjugating enzyme]-L-cysteine + [acceptor protein]-L-lysine = [E2 ubiquitin-conjugating enzyme]-L-cysteine + N(6)-ubiquitinyl-[acceptor protein]-L-lysine.</text>
        <dbReference type="EC" id="2.3.2.27"/>
    </reaction>
</comment>
<dbReference type="Proteomes" id="UP000011625">
    <property type="component" value="Unassembled WGS sequence"/>
</dbReference>
<dbReference type="GO" id="GO:0008270">
    <property type="term" value="F:zinc ion binding"/>
    <property type="evidence" value="ECO:0007669"/>
    <property type="project" value="UniProtKB-KW"/>
</dbReference>
<evidence type="ECO:0000256" key="8">
    <source>
        <dbReference type="ARBA" id="ARBA00022786"/>
    </source>
</evidence>
<feature type="domain" description="E3 Ubiquitin ligase MUL1-like" evidence="13">
    <location>
        <begin position="87"/>
        <end position="258"/>
    </location>
</feature>
<comment type="subcellular location">
    <subcellularLocation>
        <location evidence="2">Membrane</location>
        <topology evidence="2">Multi-pass membrane protein</topology>
    </subcellularLocation>
</comment>
<keyword evidence="11 12" id="KW-0472">Membrane</keyword>
<evidence type="ECO:0000256" key="7">
    <source>
        <dbReference type="ARBA" id="ARBA00022771"/>
    </source>
</evidence>
<keyword evidence="6" id="KW-0479">Metal-binding</keyword>
<keyword evidence="9" id="KW-0862">Zinc</keyword>
<evidence type="ECO:0000256" key="3">
    <source>
        <dbReference type="ARBA" id="ARBA00012483"/>
    </source>
</evidence>
<dbReference type="AlphaFoldDB" id="M0ND79"/>
<dbReference type="RefSeq" id="WP_005039875.1">
    <property type="nucleotide sequence ID" value="NZ_AOME01000015.1"/>
</dbReference>
<name>M0ND79_9EURY</name>
<proteinExistence type="predicted"/>
<keyword evidence="7" id="KW-0863">Zinc-finger</keyword>
<keyword evidence="15" id="KW-1185">Reference proteome</keyword>
<evidence type="ECO:0000256" key="10">
    <source>
        <dbReference type="ARBA" id="ARBA00022989"/>
    </source>
</evidence>
<dbReference type="InterPro" id="IPR022170">
    <property type="entry name" value="MUL1-like"/>
</dbReference>
<dbReference type="PATRIC" id="fig|1227456.3.peg.647"/>
<organism evidence="14 15">
    <name type="scientific">Halococcus salifodinae DSM 8989</name>
    <dbReference type="NCBI Taxonomy" id="1227456"/>
    <lineage>
        <taxon>Archaea</taxon>
        <taxon>Methanobacteriati</taxon>
        <taxon>Methanobacteriota</taxon>
        <taxon>Stenosarchaea group</taxon>
        <taxon>Halobacteria</taxon>
        <taxon>Halobacteriales</taxon>
        <taxon>Halococcaceae</taxon>
        <taxon>Halococcus</taxon>
    </lineage>
</organism>
<keyword evidence="4" id="KW-0808">Transferase</keyword>
<evidence type="ECO:0000259" key="13">
    <source>
        <dbReference type="Pfam" id="PF12483"/>
    </source>
</evidence>
<evidence type="ECO:0000256" key="5">
    <source>
        <dbReference type="ARBA" id="ARBA00022692"/>
    </source>
</evidence>
<evidence type="ECO:0000256" key="6">
    <source>
        <dbReference type="ARBA" id="ARBA00022723"/>
    </source>
</evidence>
<dbReference type="EC" id="2.3.2.27" evidence="3"/>
<keyword evidence="8" id="KW-0833">Ubl conjugation pathway</keyword>
<keyword evidence="5 12" id="KW-0812">Transmembrane</keyword>
<dbReference type="GO" id="GO:0061630">
    <property type="term" value="F:ubiquitin protein ligase activity"/>
    <property type="evidence" value="ECO:0007669"/>
    <property type="project" value="UniProtKB-EC"/>
</dbReference>